<feature type="region of interest" description="Disordered" evidence="10">
    <location>
        <begin position="75"/>
        <end position="305"/>
    </location>
</feature>
<dbReference type="InterPro" id="IPR029063">
    <property type="entry name" value="SAM-dependent_MTases_sf"/>
</dbReference>
<feature type="binding site" evidence="9">
    <location>
        <position position="542"/>
    </location>
    <ligand>
        <name>S-adenosyl-L-methionine</name>
        <dbReference type="ChEBI" id="CHEBI:59789"/>
    </ligand>
</feature>
<dbReference type="Gene3D" id="3.30.70.1170">
    <property type="entry name" value="Sun protein, domain 3"/>
    <property type="match status" value="1"/>
</dbReference>
<feature type="binding site" evidence="9">
    <location>
        <position position="561"/>
    </location>
    <ligand>
        <name>S-adenosyl-L-methionine</name>
        <dbReference type="ChEBI" id="CHEBI:59789"/>
    </ligand>
</feature>
<evidence type="ECO:0000256" key="10">
    <source>
        <dbReference type="SAM" id="MobiDB-lite"/>
    </source>
</evidence>
<feature type="compositionally biased region" description="Acidic residues" evidence="10">
    <location>
        <begin position="198"/>
        <end position="207"/>
    </location>
</feature>
<feature type="compositionally biased region" description="Acidic residues" evidence="10">
    <location>
        <begin position="731"/>
        <end position="741"/>
    </location>
</feature>
<feature type="compositionally biased region" description="Basic and acidic residues" evidence="10">
    <location>
        <begin position="151"/>
        <end position="165"/>
    </location>
</feature>
<evidence type="ECO:0000256" key="6">
    <source>
        <dbReference type="ARBA" id="ARBA00022691"/>
    </source>
</evidence>
<dbReference type="STRING" id="105231.A0A1Y1ICU6"/>
<accession>A0A1Y1ICU6</accession>
<gene>
    <name evidence="12" type="ORF">KFL_003420080</name>
</gene>
<dbReference type="Proteomes" id="UP000054558">
    <property type="component" value="Unassembled WGS sequence"/>
</dbReference>
<dbReference type="SUPFAM" id="SSF53335">
    <property type="entry name" value="S-adenosyl-L-methionine-dependent methyltransferases"/>
    <property type="match status" value="1"/>
</dbReference>
<dbReference type="InterPro" id="IPR054728">
    <property type="entry name" value="RsmB-like_ferredoxin"/>
</dbReference>
<dbReference type="PRINTS" id="PR02012">
    <property type="entry name" value="RCMTNOP2"/>
</dbReference>
<dbReference type="GO" id="GO:0070475">
    <property type="term" value="P:rRNA base methylation"/>
    <property type="evidence" value="ECO:0000318"/>
    <property type="project" value="GO_Central"/>
</dbReference>
<feature type="compositionally biased region" description="Basic and acidic residues" evidence="10">
    <location>
        <begin position="91"/>
        <end position="100"/>
    </location>
</feature>
<evidence type="ECO:0000313" key="12">
    <source>
        <dbReference type="EMBL" id="GAQ87269.1"/>
    </source>
</evidence>
<keyword evidence="7 9" id="KW-0694">RNA-binding</keyword>
<feature type="compositionally biased region" description="Basic and acidic residues" evidence="10">
    <location>
        <begin position="758"/>
        <end position="797"/>
    </location>
</feature>
<keyword evidence="3" id="KW-0690">Ribosome biogenesis</keyword>
<feature type="binding site" evidence="9">
    <location>
        <position position="515"/>
    </location>
    <ligand>
        <name>S-adenosyl-L-methionine</name>
        <dbReference type="ChEBI" id="CHEBI:59789"/>
    </ligand>
</feature>
<name>A0A1Y1ICU6_KLENI</name>
<feature type="region of interest" description="Disordered" evidence="10">
    <location>
        <begin position="15"/>
        <end position="61"/>
    </location>
</feature>
<dbReference type="Pfam" id="PF22458">
    <property type="entry name" value="RsmF-B_ferredox"/>
    <property type="match status" value="1"/>
</dbReference>
<feature type="compositionally biased region" description="Acidic residues" evidence="10">
    <location>
        <begin position="712"/>
        <end position="723"/>
    </location>
</feature>
<dbReference type="PANTHER" id="PTHR22807">
    <property type="entry name" value="NOP2 YEAST -RELATED NOL1/NOP2/FMU SUN DOMAIN-CONTAINING"/>
    <property type="match status" value="1"/>
</dbReference>
<feature type="domain" description="SAM-dependent MTase RsmB/NOP-type" evidence="11">
    <location>
        <begin position="399"/>
        <end position="688"/>
    </location>
</feature>
<dbReference type="GO" id="GO:0005730">
    <property type="term" value="C:nucleolus"/>
    <property type="evidence" value="ECO:0000318"/>
    <property type="project" value="GO_Central"/>
</dbReference>
<evidence type="ECO:0000259" key="11">
    <source>
        <dbReference type="PROSITE" id="PS51686"/>
    </source>
</evidence>
<evidence type="ECO:0000256" key="9">
    <source>
        <dbReference type="PROSITE-ProRule" id="PRU01023"/>
    </source>
</evidence>
<keyword evidence="6 9" id="KW-0949">S-adenosyl-L-methionine</keyword>
<keyword evidence="5 9" id="KW-0808">Transferase</keyword>
<evidence type="ECO:0000256" key="4">
    <source>
        <dbReference type="ARBA" id="ARBA00022603"/>
    </source>
</evidence>
<reference evidence="12 13" key="1">
    <citation type="journal article" date="2014" name="Nat. Commun.">
        <title>Klebsormidium flaccidum genome reveals primary factors for plant terrestrial adaptation.</title>
        <authorList>
            <person name="Hori K."/>
            <person name="Maruyama F."/>
            <person name="Fujisawa T."/>
            <person name="Togashi T."/>
            <person name="Yamamoto N."/>
            <person name="Seo M."/>
            <person name="Sato S."/>
            <person name="Yamada T."/>
            <person name="Mori H."/>
            <person name="Tajima N."/>
            <person name="Moriyama T."/>
            <person name="Ikeuchi M."/>
            <person name="Watanabe M."/>
            <person name="Wada H."/>
            <person name="Kobayashi K."/>
            <person name="Saito M."/>
            <person name="Masuda T."/>
            <person name="Sasaki-Sekimoto Y."/>
            <person name="Mashiguchi K."/>
            <person name="Awai K."/>
            <person name="Shimojima M."/>
            <person name="Masuda S."/>
            <person name="Iwai M."/>
            <person name="Nobusawa T."/>
            <person name="Narise T."/>
            <person name="Kondo S."/>
            <person name="Saito H."/>
            <person name="Sato R."/>
            <person name="Murakawa M."/>
            <person name="Ihara Y."/>
            <person name="Oshima-Yamada Y."/>
            <person name="Ohtaka K."/>
            <person name="Satoh M."/>
            <person name="Sonobe K."/>
            <person name="Ishii M."/>
            <person name="Ohtani R."/>
            <person name="Kanamori-Sato M."/>
            <person name="Honoki R."/>
            <person name="Miyazaki D."/>
            <person name="Mochizuki H."/>
            <person name="Umetsu J."/>
            <person name="Higashi K."/>
            <person name="Shibata D."/>
            <person name="Kamiya Y."/>
            <person name="Sato N."/>
            <person name="Nakamura Y."/>
            <person name="Tabata S."/>
            <person name="Ida S."/>
            <person name="Kurokawa K."/>
            <person name="Ohta H."/>
        </authorList>
    </citation>
    <scope>NUCLEOTIDE SEQUENCE [LARGE SCALE GENOMIC DNA]</scope>
    <source>
        <strain evidence="12 13">NIES-2285</strain>
    </source>
</reference>
<dbReference type="GO" id="GO:0009383">
    <property type="term" value="F:rRNA (cytosine-C5-)-methyltransferase activity"/>
    <property type="evidence" value="ECO:0000318"/>
    <property type="project" value="GO_Central"/>
</dbReference>
<dbReference type="OrthoDB" id="427002at2759"/>
<evidence type="ECO:0000256" key="8">
    <source>
        <dbReference type="ARBA" id="ARBA00023242"/>
    </source>
</evidence>
<feature type="compositionally biased region" description="Low complexity" evidence="10">
    <location>
        <begin position="21"/>
        <end position="32"/>
    </location>
</feature>
<keyword evidence="13" id="KW-1185">Reference proteome</keyword>
<dbReference type="PRINTS" id="PR02008">
    <property type="entry name" value="RCMTFAMILY"/>
</dbReference>
<dbReference type="InterPro" id="IPR049560">
    <property type="entry name" value="MeTrfase_RsmB-F_NOP2_cat"/>
</dbReference>
<dbReference type="InterPro" id="IPR023267">
    <property type="entry name" value="RCMT"/>
</dbReference>
<dbReference type="InterPro" id="IPR011023">
    <property type="entry name" value="Nop2p"/>
</dbReference>
<feature type="compositionally biased region" description="Acidic residues" evidence="10">
    <location>
        <begin position="219"/>
        <end position="228"/>
    </location>
</feature>
<dbReference type="AlphaFoldDB" id="A0A1Y1ICU6"/>
<evidence type="ECO:0000256" key="3">
    <source>
        <dbReference type="ARBA" id="ARBA00022517"/>
    </source>
</evidence>
<evidence type="ECO:0000256" key="7">
    <source>
        <dbReference type="ARBA" id="ARBA00022884"/>
    </source>
</evidence>
<protein>
    <submittedName>
        <fullName evidence="12">NOL1/NOP2/sun family protein</fullName>
    </submittedName>
</protein>
<dbReference type="EMBL" id="DF237291">
    <property type="protein sequence ID" value="GAQ87269.1"/>
    <property type="molecule type" value="Genomic_DNA"/>
</dbReference>
<feature type="compositionally biased region" description="Acidic residues" evidence="10">
    <location>
        <begin position="255"/>
        <end position="282"/>
    </location>
</feature>
<comment type="subcellular location">
    <subcellularLocation>
        <location evidence="1">Nucleus</location>
        <location evidence="1">Nucleolus</location>
    </subcellularLocation>
</comment>
<dbReference type="PANTHER" id="PTHR22807:SF30">
    <property type="entry name" value="28S RRNA (CYTOSINE(4447)-C(5))-METHYLTRANSFERASE-RELATED"/>
    <property type="match status" value="1"/>
</dbReference>
<dbReference type="GO" id="GO:0003723">
    <property type="term" value="F:RNA binding"/>
    <property type="evidence" value="ECO:0007669"/>
    <property type="project" value="UniProtKB-UniRule"/>
</dbReference>
<dbReference type="GO" id="GO:0000470">
    <property type="term" value="P:maturation of LSU-rRNA"/>
    <property type="evidence" value="ECO:0000318"/>
    <property type="project" value="GO_Central"/>
</dbReference>
<feature type="active site" description="Nucleophile" evidence="9">
    <location>
        <position position="618"/>
    </location>
</feature>
<feature type="compositionally biased region" description="Polar residues" evidence="10">
    <location>
        <begin position="119"/>
        <end position="130"/>
    </location>
</feature>
<keyword evidence="4 9" id="KW-0489">Methyltransferase</keyword>
<feature type="region of interest" description="Disordered" evidence="10">
    <location>
        <begin position="692"/>
        <end position="806"/>
    </location>
</feature>
<evidence type="ECO:0000256" key="1">
    <source>
        <dbReference type="ARBA" id="ARBA00004604"/>
    </source>
</evidence>
<evidence type="ECO:0000313" key="13">
    <source>
        <dbReference type="Proteomes" id="UP000054558"/>
    </source>
</evidence>
<dbReference type="Gene3D" id="3.40.50.150">
    <property type="entry name" value="Vaccinia Virus protein VP39"/>
    <property type="match status" value="1"/>
</dbReference>
<dbReference type="InterPro" id="IPR023273">
    <property type="entry name" value="RCMT_NOP2"/>
</dbReference>
<organism evidence="12 13">
    <name type="scientific">Klebsormidium nitens</name>
    <name type="common">Green alga</name>
    <name type="synonym">Ulothrix nitens</name>
    <dbReference type="NCBI Taxonomy" id="105231"/>
    <lineage>
        <taxon>Eukaryota</taxon>
        <taxon>Viridiplantae</taxon>
        <taxon>Streptophyta</taxon>
        <taxon>Klebsormidiophyceae</taxon>
        <taxon>Klebsormidiales</taxon>
        <taxon>Klebsormidiaceae</taxon>
        <taxon>Klebsormidium</taxon>
    </lineage>
</organism>
<proteinExistence type="inferred from homology"/>
<evidence type="ECO:0000256" key="2">
    <source>
        <dbReference type="ARBA" id="ARBA00007494"/>
    </source>
</evidence>
<dbReference type="FunFam" id="3.30.70.1170:FF:000001">
    <property type="entry name" value="Ribosomal RNA methyltransferase Nop2"/>
    <property type="match status" value="1"/>
</dbReference>
<dbReference type="Pfam" id="PF01189">
    <property type="entry name" value="Methyltr_RsmB-F"/>
    <property type="match status" value="1"/>
</dbReference>
<comment type="similarity">
    <text evidence="2 9">Belongs to the class I-like SAM-binding methyltransferase superfamily. RsmB/NOP family.</text>
</comment>
<evidence type="ECO:0000256" key="5">
    <source>
        <dbReference type="ARBA" id="ARBA00022679"/>
    </source>
</evidence>
<dbReference type="PROSITE" id="PS51686">
    <property type="entry name" value="SAM_MT_RSMB_NOP"/>
    <property type="match status" value="1"/>
</dbReference>
<feature type="compositionally biased region" description="Basic and acidic residues" evidence="10">
    <location>
        <begin position="239"/>
        <end position="254"/>
    </location>
</feature>
<sequence length="806" mass="87170">MATTISPALTRAKAAAKAKVGKNGPGAVKKVASGQKKRKDIPVEPLEEPPAKRSAVQKEAPVTKVLKTSSKDVLEGKKAKGSKAAKKIKRNVGEDTRAVEVSELAGSDGLGAMDVEAPSISQELAGTSPKSDAGGGGRLGVATKARKGKKESKEEEANDGLPEKRKASKKQRVAAEVPVATKELNKTKKAASKVVEQPMEDDVDVVEVPERPSKAAALFDDESEEEETGPLGGGKKKKGFSDENAKWLKAKAGDDWGDAESDEGSDEGMDDDEFDEDSEGEMDVEKKSRKLDAQRAREEEEAAAELQTNIEDTTEMFELPTEEELAEEQQGAPPLPKLQARIRDVVRVLSNFKVLRQPGVARSEYVARLAADLAAYYGYNDFLLDAFLQMFPVAEALEFLEANEKPRPVTLRTNTLKARRRDLAATLINRGVNLDPLSTWSKVGLVVYESQVPVGATPEYMAGQYMLQSAASFLPVMALAPQEKERIVDMAASPGGKTTYIAALMRNTGVVFANELKAPRLKSLTGNIHRMGVTNAVVCSYDGRELPKILGAHSQDRVLLDAPCSGTGVIGKDPSVKVSKSENDIYKCAHLQKELLIAAIDLVDANSKTGGYVVYSTCSVMVIEDESVIDYALRKRDVKVVPCGLDFGRPGYTKFREHRFHPSIANTRRFFPHAHNLDGFFVAKLKKLSNKKKRVKDETKASAAHTAAGQEGQDEDEEEEEREEGPVPETAAEDGGAEEDAGVSKEPVTEAEGPVESRAGKKGQERGGEHRKQGGKSKGEKSQKKKAEPRPAGDGKSKQGKKAKTK</sequence>
<feature type="compositionally biased region" description="Basic residues" evidence="10">
    <location>
        <begin position="79"/>
        <end position="90"/>
    </location>
</feature>
<keyword evidence="8" id="KW-0539">Nucleus</keyword>
<dbReference type="InterPro" id="IPR001678">
    <property type="entry name" value="MeTrfase_RsmB-F_NOP2_dom"/>
</dbReference>
<feature type="compositionally biased region" description="Basic and acidic residues" evidence="10">
    <location>
        <begin position="283"/>
        <end position="298"/>
    </location>
</feature>
<dbReference type="NCBIfam" id="TIGR00446">
    <property type="entry name" value="nop2p"/>
    <property type="match status" value="1"/>
</dbReference>
<comment type="caution">
    <text evidence="9">Lacks conserved residue(s) required for the propagation of feature annotation.</text>
</comment>